<protein>
    <submittedName>
        <fullName evidence="1">Uncharacterized protein</fullName>
    </submittedName>
</protein>
<dbReference type="EMBL" id="JAIWYP010000002">
    <property type="protein sequence ID" value="KAH3861319.1"/>
    <property type="molecule type" value="Genomic_DNA"/>
</dbReference>
<evidence type="ECO:0000313" key="1">
    <source>
        <dbReference type="EMBL" id="KAH3861319.1"/>
    </source>
</evidence>
<sequence>MLQWGSGYGFLLGIRRSLVRSPLGDMLISPQNTKRWFYCQEPSFDLPPKHQTLVLLPGVFLRSPPKTPSTGSIARSVPSISPQNTKRWFYCQERSFDFPQNTKHWFYCQERSFDLPPKHQALVLLPGAFL</sequence>
<proteinExistence type="predicted"/>
<accession>A0A9D4LP00</accession>
<reference evidence="1" key="2">
    <citation type="submission" date="2020-11" db="EMBL/GenBank/DDBJ databases">
        <authorList>
            <person name="McCartney M.A."/>
            <person name="Auch B."/>
            <person name="Kono T."/>
            <person name="Mallez S."/>
            <person name="Becker A."/>
            <person name="Gohl D.M."/>
            <person name="Silverstein K.A.T."/>
            <person name="Koren S."/>
            <person name="Bechman K.B."/>
            <person name="Herman A."/>
            <person name="Abrahante J.E."/>
            <person name="Garbe J."/>
        </authorList>
    </citation>
    <scope>NUCLEOTIDE SEQUENCE</scope>
    <source>
        <strain evidence="1">Duluth1</strain>
        <tissue evidence="1">Whole animal</tissue>
    </source>
</reference>
<comment type="caution">
    <text evidence="1">The sequence shown here is derived from an EMBL/GenBank/DDBJ whole genome shotgun (WGS) entry which is preliminary data.</text>
</comment>
<keyword evidence="2" id="KW-1185">Reference proteome</keyword>
<organism evidence="1 2">
    <name type="scientific">Dreissena polymorpha</name>
    <name type="common">Zebra mussel</name>
    <name type="synonym">Mytilus polymorpha</name>
    <dbReference type="NCBI Taxonomy" id="45954"/>
    <lineage>
        <taxon>Eukaryota</taxon>
        <taxon>Metazoa</taxon>
        <taxon>Spiralia</taxon>
        <taxon>Lophotrochozoa</taxon>
        <taxon>Mollusca</taxon>
        <taxon>Bivalvia</taxon>
        <taxon>Autobranchia</taxon>
        <taxon>Heteroconchia</taxon>
        <taxon>Euheterodonta</taxon>
        <taxon>Imparidentia</taxon>
        <taxon>Neoheterodontei</taxon>
        <taxon>Myida</taxon>
        <taxon>Dreissenoidea</taxon>
        <taxon>Dreissenidae</taxon>
        <taxon>Dreissena</taxon>
    </lineage>
</organism>
<reference evidence="1" key="1">
    <citation type="journal article" date="2019" name="bioRxiv">
        <title>The Genome of the Zebra Mussel, Dreissena polymorpha: A Resource for Invasive Species Research.</title>
        <authorList>
            <person name="McCartney M.A."/>
            <person name="Auch B."/>
            <person name="Kono T."/>
            <person name="Mallez S."/>
            <person name="Zhang Y."/>
            <person name="Obille A."/>
            <person name="Becker A."/>
            <person name="Abrahante J.E."/>
            <person name="Garbe J."/>
            <person name="Badalamenti J.P."/>
            <person name="Herman A."/>
            <person name="Mangelson H."/>
            <person name="Liachko I."/>
            <person name="Sullivan S."/>
            <person name="Sone E.D."/>
            <person name="Koren S."/>
            <person name="Silverstein K.A.T."/>
            <person name="Beckman K.B."/>
            <person name="Gohl D.M."/>
        </authorList>
    </citation>
    <scope>NUCLEOTIDE SEQUENCE</scope>
    <source>
        <strain evidence="1">Duluth1</strain>
        <tissue evidence="1">Whole animal</tissue>
    </source>
</reference>
<gene>
    <name evidence="1" type="ORF">DPMN_024246</name>
</gene>
<dbReference type="AlphaFoldDB" id="A0A9D4LP00"/>
<dbReference type="Proteomes" id="UP000828390">
    <property type="component" value="Unassembled WGS sequence"/>
</dbReference>
<evidence type="ECO:0000313" key="2">
    <source>
        <dbReference type="Proteomes" id="UP000828390"/>
    </source>
</evidence>
<name>A0A9D4LP00_DREPO</name>